<feature type="compositionally biased region" description="Basic and acidic residues" evidence="1">
    <location>
        <begin position="144"/>
        <end position="162"/>
    </location>
</feature>
<sequence>MLLLPILVIMSIGIQTGLSAPMSNRKVPIQGVPIGDVPIVDRVGDFGFRARSHPITDYFEGPSGTVEDVKKLDLTRGAGGDPQDEKKGLAQLTDEDYEIMERPPPPASKTGKSEARIASESFPEKTIKPLTESTPLPPLSADTIKPDERNRQMGEESGDPHPLESSSVRSDSLHDLDDIHPVAKGTILFLTVFQQLFENSKNPVPFITLFHIFFMTPMLMRMGLR</sequence>
<dbReference type="Proteomes" id="UP000325313">
    <property type="component" value="Unassembled WGS sequence"/>
</dbReference>
<feature type="chain" id="PRO_5022947598" evidence="2">
    <location>
        <begin position="20"/>
        <end position="225"/>
    </location>
</feature>
<proteinExistence type="predicted"/>
<dbReference type="EMBL" id="VDEP01000110">
    <property type="protein sequence ID" value="KAA1130293.1"/>
    <property type="molecule type" value="Genomic_DNA"/>
</dbReference>
<keyword evidence="2" id="KW-0732">Signal</keyword>
<evidence type="ECO:0000256" key="1">
    <source>
        <dbReference type="SAM" id="MobiDB-lite"/>
    </source>
</evidence>
<protein>
    <submittedName>
        <fullName evidence="3">Uncharacterized protein</fullName>
    </submittedName>
</protein>
<evidence type="ECO:0000313" key="4">
    <source>
        <dbReference type="Proteomes" id="UP000325313"/>
    </source>
</evidence>
<organism evidence="3 4">
    <name type="scientific">Puccinia graminis f. sp. tritici</name>
    <dbReference type="NCBI Taxonomy" id="56615"/>
    <lineage>
        <taxon>Eukaryota</taxon>
        <taxon>Fungi</taxon>
        <taxon>Dikarya</taxon>
        <taxon>Basidiomycota</taxon>
        <taxon>Pucciniomycotina</taxon>
        <taxon>Pucciniomycetes</taxon>
        <taxon>Pucciniales</taxon>
        <taxon>Pucciniaceae</taxon>
        <taxon>Puccinia</taxon>
    </lineage>
</organism>
<evidence type="ECO:0000256" key="2">
    <source>
        <dbReference type="SAM" id="SignalP"/>
    </source>
</evidence>
<feature type="region of interest" description="Disordered" evidence="1">
    <location>
        <begin position="74"/>
        <end position="171"/>
    </location>
</feature>
<accession>A0A5B0RZT4</accession>
<dbReference type="AlphaFoldDB" id="A0A5B0RZT4"/>
<feature type="signal peptide" evidence="2">
    <location>
        <begin position="1"/>
        <end position="19"/>
    </location>
</feature>
<name>A0A5B0RZT4_PUCGR</name>
<comment type="caution">
    <text evidence="3">The sequence shown here is derived from an EMBL/GenBank/DDBJ whole genome shotgun (WGS) entry which is preliminary data.</text>
</comment>
<gene>
    <name evidence="3" type="ORF">PGTUg99_011339</name>
</gene>
<evidence type="ECO:0000313" key="3">
    <source>
        <dbReference type="EMBL" id="KAA1130293.1"/>
    </source>
</evidence>
<reference evidence="3 4" key="1">
    <citation type="submission" date="2019-05" db="EMBL/GenBank/DDBJ databases">
        <title>Emergence of the Ug99 lineage of the wheat stem rust pathogen through somatic hybridization.</title>
        <authorList>
            <person name="Li F."/>
            <person name="Upadhyaya N.M."/>
            <person name="Sperschneider J."/>
            <person name="Matny O."/>
            <person name="Nguyen-Phuc H."/>
            <person name="Mago R."/>
            <person name="Raley C."/>
            <person name="Miller M.E."/>
            <person name="Silverstein K.A.T."/>
            <person name="Henningsen E."/>
            <person name="Hirsch C.D."/>
            <person name="Visser B."/>
            <person name="Pretorius Z.A."/>
            <person name="Steffenson B.J."/>
            <person name="Schwessinger B."/>
            <person name="Dodds P.N."/>
            <person name="Figueroa M."/>
        </authorList>
    </citation>
    <scope>NUCLEOTIDE SEQUENCE [LARGE SCALE GENOMIC DNA]</scope>
    <source>
        <strain evidence="3 4">Ug99</strain>
    </source>
</reference>
<feature type="compositionally biased region" description="Basic and acidic residues" evidence="1">
    <location>
        <begin position="111"/>
        <end position="127"/>
    </location>
</feature>